<gene>
    <name evidence="1" type="ORF">HMPREF0083_03586</name>
</gene>
<accession>U1WIB7</accession>
<dbReference type="EMBL" id="AWSJ01000217">
    <property type="protein sequence ID" value="ERI08304.1"/>
    <property type="molecule type" value="Genomic_DNA"/>
</dbReference>
<dbReference type="HOGENOM" id="CLU_2614280_0_0_9"/>
<keyword evidence="2" id="KW-1185">Reference proteome</keyword>
<dbReference type="Proteomes" id="UP000016511">
    <property type="component" value="Unassembled WGS sequence"/>
</dbReference>
<dbReference type="STRING" id="649747.HMPREF0083_03586"/>
<organism evidence="1 2">
    <name type="scientific">Aneurinibacillus aneurinilyticus ATCC 12856</name>
    <dbReference type="NCBI Taxonomy" id="649747"/>
    <lineage>
        <taxon>Bacteria</taxon>
        <taxon>Bacillati</taxon>
        <taxon>Bacillota</taxon>
        <taxon>Bacilli</taxon>
        <taxon>Bacillales</taxon>
        <taxon>Paenibacillaceae</taxon>
        <taxon>Aneurinibacillus group</taxon>
        <taxon>Aneurinibacillus</taxon>
    </lineage>
</organism>
<evidence type="ECO:0000313" key="2">
    <source>
        <dbReference type="Proteomes" id="UP000016511"/>
    </source>
</evidence>
<sequence length="78" mass="8882">MYNEHTKQAKEKGGIAMFRNEFLQIVWEKGRVDVPELARLLNTTEDLIEAEADVCAAHGWIRMLDSLIMATPLTHTGR</sequence>
<dbReference type="AlphaFoldDB" id="U1WIB7"/>
<protein>
    <submittedName>
        <fullName evidence="1">Uncharacterized protein</fullName>
    </submittedName>
</protein>
<name>U1WIB7_ANEAE</name>
<reference evidence="1 2" key="1">
    <citation type="submission" date="2013-08" db="EMBL/GenBank/DDBJ databases">
        <authorList>
            <person name="Weinstock G."/>
            <person name="Sodergren E."/>
            <person name="Wylie T."/>
            <person name="Fulton L."/>
            <person name="Fulton R."/>
            <person name="Fronick C."/>
            <person name="O'Laughlin M."/>
            <person name="Godfrey J."/>
            <person name="Miner T."/>
            <person name="Herter B."/>
            <person name="Appelbaum E."/>
            <person name="Cordes M."/>
            <person name="Lek S."/>
            <person name="Wollam A."/>
            <person name="Pepin K.H."/>
            <person name="Palsikar V.B."/>
            <person name="Mitreva M."/>
            <person name="Wilson R.K."/>
        </authorList>
    </citation>
    <scope>NUCLEOTIDE SEQUENCE [LARGE SCALE GENOMIC DNA]</scope>
    <source>
        <strain evidence="1 2">ATCC 12856</strain>
    </source>
</reference>
<evidence type="ECO:0000313" key="1">
    <source>
        <dbReference type="EMBL" id="ERI08304.1"/>
    </source>
</evidence>
<dbReference type="PATRIC" id="fig|649747.3.peg.3249"/>
<proteinExistence type="predicted"/>
<comment type="caution">
    <text evidence="1">The sequence shown here is derived from an EMBL/GenBank/DDBJ whole genome shotgun (WGS) entry which is preliminary data.</text>
</comment>